<evidence type="ECO:0000256" key="1">
    <source>
        <dbReference type="SAM" id="SignalP"/>
    </source>
</evidence>
<dbReference type="EMBL" id="PITJ01001192">
    <property type="protein sequence ID" value="TBT99858.1"/>
    <property type="molecule type" value="Genomic_DNA"/>
</dbReference>
<feature type="chain" id="PRO_5020551976" evidence="1">
    <location>
        <begin position="19"/>
        <end position="74"/>
    </location>
</feature>
<proteinExistence type="predicted"/>
<comment type="caution">
    <text evidence="2">The sequence shown here is derived from an EMBL/GenBank/DDBJ whole genome shotgun (WGS) entry which is preliminary data.</text>
</comment>
<sequence>MFEIIICILYLFINPTVARYYGPGYKETEIDGINTGYGRSHIFSDRLTTGPLPYPGGKLDDYYDRDGGVKRTPQ</sequence>
<accession>A0A4Q9KY15</accession>
<evidence type="ECO:0000313" key="3">
    <source>
        <dbReference type="Proteomes" id="UP000292362"/>
    </source>
</evidence>
<name>A0A4Q9KY15_9MICR</name>
<feature type="signal peptide" evidence="1">
    <location>
        <begin position="1"/>
        <end position="18"/>
    </location>
</feature>
<dbReference type="Proteomes" id="UP000292362">
    <property type="component" value="Unassembled WGS sequence"/>
</dbReference>
<organism evidence="2 3">
    <name type="scientific">Hamiltosporidium tvaerminnensis</name>
    <dbReference type="NCBI Taxonomy" id="1176355"/>
    <lineage>
        <taxon>Eukaryota</taxon>
        <taxon>Fungi</taxon>
        <taxon>Fungi incertae sedis</taxon>
        <taxon>Microsporidia</taxon>
        <taxon>Dubosqiidae</taxon>
        <taxon>Hamiltosporidium</taxon>
    </lineage>
</organism>
<keyword evidence="1" id="KW-0732">Signal</keyword>
<reference evidence="2 3" key="1">
    <citation type="submission" date="2017-12" db="EMBL/GenBank/DDBJ databases">
        <authorList>
            <person name="Pombert J.-F."/>
            <person name="Haag K.L."/>
            <person name="Ebert D."/>
        </authorList>
    </citation>
    <scope>NUCLEOTIDE SEQUENCE [LARGE SCALE GENOMIC DNA]</scope>
    <source>
        <strain evidence="2">FI-OER-3-3</strain>
    </source>
</reference>
<protein>
    <submittedName>
        <fullName evidence="2">Uncharacterized protein</fullName>
    </submittedName>
</protein>
<dbReference type="VEuPathDB" id="MicrosporidiaDB:CWI37_1192p0020"/>
<dbReference type="AlphaFoldDB" id="A0A4Q9KY15"/>
<gene>
    <name evidence="2" type="ORF">CWI37_1192p0020</name>
</gene>
<evidence type="ECO:0000313" key="2">
    <source>
        <dbReference type="EMBL" id="TBT99858.1"/>
    </source>
</evidence>